<dbReference type="PATRIC" id="fig|862967.3.peg.153"/>
<dbReference type="EMBL" id="CP003857">
    <property type="protein sequence ID" value="AGU75562.1"/>
    <property type="molecule type" value="Genomic_DNA"/>
</dbReference>
<keyword evidence="1" id="KW-0472">Membrane</keyword>
<feature type="transmembrane region" description="Helical" evidence="1">
    <location>
        <begin position="6"/>
        <end position="26"/>
    </location>
</feature>
<keyword evidence="3" id="KW-1185">Reference proteome</keyword>
<dbReference type="OrthoDB" id="2221058at2"/>
<keyword evidence="1" id="KW-0812">Transmembrane</keyword>
<evidence type="ECO:0000313" key="2">
    <source>
        <dbReference type="EMBL" id="AGU75562.1"/>
    </source>
</evidence>
<reference evidence="2 3" key="1">
    <citation type="journal article" date="2013" name="BMC Genomics">
        <title>Phylogenetic relationship and virulence inference of Streptococcus Anginosus Group: curated annotation and whole-genome comparative analysis support distinct species designation.</title>
        <authorList>
            <person name="Olson A.B."/>
            <person name="Kent H."/>
            <person name="Sibley C.D."/>
            <person name="Grinwis M.E."/>
            <person name="Mabon P."/>
            <person name="Ouellette C."/>
            <person name="Tyson S."/>
            <person name="Graham M."/>
            <person name="Tyler S.D."/>
            <person name="Van Domselaar G."/>
            <person name="Surette M.G."/>
            <person name="Corbett C.R."/>
        </authorList>
    </citation>
    <scope>NUCLEOTIDE SEQUENCE [LARGE SCALE GENOMIC DNA]</scope>
    <source>
        <strain evidence="2 3">B196</strain>
    </source>
</reference>
<organism evidence="2 3">
    <name type="scientific">Streptococcus intermedius B196</name>
    <dbReference type="NCBI Taxonomy" id="862967"/>
    <lineage>
        <taxon>Bacteria</taxon>
        <taxon>Bacillati</taxon>
        <taxon>Bacillota</taxon>
        <taxon>Bacilli</taxon>
        <taxon>Lactobacillales</taxon>
        <taxon>Streptococcaceae</taxon>
        <taxon>Streptococcus</taxon>
        <taxon>Streptococcus anginosus group</taxon>
    </lineage>
</organism>
<dbReference type="AlphaFoldDB" id="T1ZDN6"/>
<dbReference type="RefSeq" id="WP_020998232.1">
    <property type="nucleotide sequence ID" value="NC_022246.1"/>
</dbReference>
<dbReference type="HOGENOM" id="CLU_1467461_0_0_9"/>
<evidence type="ECO:0000313" key="3">
    <source>
        <dbReference type="Proteomes" id="UP000016233"/>
    </source>
</evidence>
<gene>
    <name evidence="2" type="ORF">SIR_0170</name>
</gene>
<keyword evidence="1" id="KW-1133">Transmembrane helix</keyword>
<dbReference type="KEGG" id="sib:SIR_0170"/>
<sequence>MTLTIIFIVAMILIFLSVGLIVYLAIRNSAKKNKQYEIFAKQYHYYFDKAQGNIYYREYSKGKTESTTSIELGKNPYVGKYANFTNYPFGRGSDMRVSFVISGAYNDTEFRAFTYTFKGNELRATGPGGVFSIVMIGCSNIPIAKLPSKIFYENGMLCEYIEENLNVNTIHDRINRLIYIKNGEQQYDDKKISK</sequence>
<accession>T1ZDN6</accession>
<dbReference type="Proteomes" id="UP000016233">
    <property type="component" value="Chromosome"/>
</dbReference>
<proteinExistence type="predicted"/>
<name>T1ZDN6_STRIT</name>
<evidence type="ECO:0000256" key="1">
    <source>
        <dbReference type="SAM" id="Phobius"/>
    </source>
</evidence>
<protein>
    <submittedName>
        <fullName evidence="2">Uncharacterized protein</fullName>
    </submittedName>
</protein>